<dbReference type="GO" id="GO:0003676">
    <property type="term" value="F:nucleic acid binding"/>
    <property type="evidence" value="ECO:0007669"/>
    <property type="project" value="InterPro"/>
</dbReference>
<gene>
    <name evidence="1" type="primary">PARN_0</name>
    <name evidence="1" type="ORF">CM83_10954</name>
    <name evidence="2" type="ORF">g.4507</name>
</gene>
<dbReference type="SUPFAM" id="SSF53098">
    <property type="entry name" value="Ribonuclease H-like"/>
    <property type="match status" value="1"/>
</dbReference>
<sequence length="109" mass="12027">MNSRYVKCTLPLGFETYDPLTLIPRYTKSKSSNTNYNNINAGPQHEAGYDALMTGVVLLNLFAELGYTNGVSGVSTELHHKLALFRSLYAVDVASAECDEYLTTDVLDL</sequence>
<reference evidence="1" key="1">
    <citation type="journal article" date="2014" name="PLoS ONE">
        <title>Transcriptome-Based Identification of ABC Transporters in the Western Tarnished Plant Bug Lygus hesperus.</title>
        <authorList>
            <person name="Hull J.J."/>
            <person name="Chaney K."/>
            <person name="Geib S.M."/>
            <person name="Fabrick J.A."/>
            <person name="Brent C.S."/>
            <person name="Walsh D."/>
            <person name="Lavine L.C."/>
        </authorList>
    </citation>
    <scope>NUCLEOTIDE SEQUENCE</scope>
</reference>
<proteinExistence type="predicted"/>
<name>A0A0A9X7M0_LYGHE</name>
<dbReference type="AlphaFoldDB" id="A0A0A9X7M0"/>
<dbReference type="EMBL" id="GBHO01028776">
    <property type="protein sequence ID" value="JAG14828.1"/>
    <property type="molecule type" value="Transcribed_RNA"/>
</dbReference>
<reference evidence="2" key="3">
    <citation type="journal article" date="2016" name="Gigascience">
        <title>De novo construction of an expanded transcriptome assembly for the western tarnished plant bug, Lygus hesperus.</title>
        <authorList>
            <person name="Tassone E.E."/>
            <person name="Geib S.M."/>
            <person name="Hall B."/>
            <person name="Fabrick J.A."/>
            <person name="Brent C.S."/>
            <person name="Hull J.J."/>
        </authorList>
    </citation>
    <scope>NUCLEOTIDE SEQUENCE</scope>
</reference>
<accession>A0A0A9X7M0</accession>
<evidence type="ECO:0000313" key="1">
    <source>
        <dbReference type="EMBL" id="JAG14828.1"/>
    </source>
</evidence>
<organism evidence="1">
    <name type="scientific">Lygus hesperus</name>
    <name type="common">Western plant bug</name>
    <dbReference type="NCBI Taxonomy" id="30085"/>
    <lineage>
        <taxon>Eukaryota</taxon>
        <taxon>Metazoa</taxon>
        <taxon>Ecdysozoa</taxon>
        <taxon>Arthropoda</taxon>
        <taxon>Hexapoda</taxon>
        <taxon>Insecta</taxon>
        <taxon>Pterygota</taxon>
        <taxon>Neoptera</taxon>
        <taxon>Paraneoptera</taxon>
        <taxon>Hemiptera</taxon>
        <taxon>Heteroptera</taxon>
        <taxon>Panheteroptera</taxon>
        <taxon>Cimicomorpha</taxon>
        <taxon>Miridae</taxon>
        <taxon>Mirini</taxon>
        <taxon>Lygus</taxon>
    </lineage>
</organism>
<dbReference type="InterPro" id="IPR012337">
    <property type="entry name" value="RNaseH-like_sf"/>
</dbReference>
<reference evidence="1" key="2">
    <citation type="submission" date="2014-07" db="EMBL/GenBank/DDBJ databases">
        <authorList>
            <person name="Hull J."/>
        </authorList>
    </citation>
    <scope>NUCLEOTIDE SEQUENCE</scope>
</reference>
<dbReference type="Gene3D" id="3.30.420.10">
    <property type="entry name" value="Ribonuclease H-like superfamily/Ribonuclease H"/>
    <property type="match status" value="1"/>
</dbReference>
<dbReference type="InterPro" id="IPR036397">
    <property type="entry name" value="RNaseH_sf"/>
</dbReference>
<dbReference type="EMBL" id="GDHC01000939">
    <property type="protein sequence ID" value="JAQ17690.1"/>
    <property type="molecule type" value="Transcribed_RNA"/>
</dbReference>
<protein>
    <submittedName>
        <fullName evidence="1">Poly(A)-specific ribonuclease PARN</fullName>
    </submittedName>
</protein>
<evidence type="ECO:0000313" key="2">
    <source>
        <dbReference type="EMBL" id="JAQ17690.1"/>
    </source>
</evidence>